<organism evidence="2 3">
    <name type="scientific">Mesonia phycicola</name>
    <dbReference type="NCBI Taxonomy" id="579105"/>
    <lineage>
        <taxon>Bacteria</taxon>
        <taxon>Pseudomonadati</taxon>
        <taxon>Bacteroidota</taxon>
        <taxon>Flavobacteriia</taxon>
        <taxon>Flavobacteriales</taxon>
        <taxon>Flavobacteriaceae</taxon>
        <taxon>Mesonia</taxon>
    </lineage>
</organism>
<proteinExistence type="predicted"/>
<dbReference type="EMBL" id="FQYY01000001">
    <property type="protein sequence ID" value="SHI30831.1"/>
    <property type="molecule type" value="Genomic_DNA"/>
</dbReference>
<evidence type="ECO:0000313" key="3">
    <source>
        <dbReference type="Proteomes" id="UP000184225"/>
    </source>
</evidence>
<protein>
    <recommendedName>
        <fullName evidence="4">DoxX-like family protein</fullName>
    </recommendedName>
</protein>
<name>A0A1M6A2V0_9FLAO</name>
<keyword evidence="3" id="KW-1185">Reference proteome</keyword>
<keyword evidence="1" id="KW-0812">Transmembrane</keyword>
<sequence>MKKTRKIFIASTSLLIGLVFIRFSLSKLTSNPMVVEQFIEMAKPIGVDPTFFRMSTGVLLLIIAVLYILSALGVIFKSKKPNPLVYLLGIGIMLGALLSEFLLRTEPKWMLVVIALFITTFSTINFLMLRNSKLNTITA</sequence>
<feature type="transmembrane region" description="Helical" evidence="1">
    <location>
        <begin position="109"/>
        <end position="129"/>
    </location>
</feature>
<keyword evidence="1" id="KW-0472">Membrane</keyword>
<dbReference type="OrthoDB" id="1442110at2"/>
<dbReference type="STRING" id="579105.SAMN04488096_10139"/>
<gene>
    <name evidence="2" type="ORF">SAMN04488096_10139</name>
</gene>
<feature type="transmembrane region" description="Helical" evidence="1">
    <location>
        <begin position="50"/>
        <end position="72"/>
    </location>
</feature>
<accession>A0A1M6A2V0</accession>
<feature type="transmembrane region" description="Helical" evidence="1">
    <location>
        <begin position="84"/>
        <end position="103"/>
    </location>
</feature>
<dbReference type="AlphaFoldDB" id="A0A1M6A2V0"/>
<keyword evidence="1" id="KW-1133">Transmembrane helix</keyword>
<dbReference type="RefSeq" id="WP_073147035.1">
    <property type="nucleotide sequence ID" value="NZ_FQYY01000001.1"/>
</dbReference>
<dbReference type="Proteomes" id="UP000184225">
    <property type="component" value="Unassembled WGS sequence"/>
</dbReference>
<evidence type="ECO:0000256" key="1">
    <source>
        <dbReference type="SAM" id="Phobius"/>
    </source>
</evidence>
<evidence type="ECO:0008006" key="4">
    <source>
        <dbReference type="Google" id="ProtNLM"/>
    </source>
</evidence>
<reference evidence="2 3" key="1">
    <citation type="submission" date="2016-11" db="EMBL/GenBank/DDBJ databases">
        <authorList>
            <person name="Jaros S."/>
            <person name="Januszkiewicz K."/>
            <person name="Wedrychowicz H."/>
        </authorList>
    </citation>
    <scope>NUCLEOTIDE SEQUENCE [LARGE SCALE GENOMIC DNA]</scope>
    <source>
        <strain evidence="2 3">DSM 21425</strain>
    </source>
</reference>
<evidence type="ECO:0000313" key="2">
    <source>
        <dbReference type="EMBL" id="SHI30831.1"/>
    </source>
</evidence>